<evidence type="ECO:0000313" key="4">
    <source>
        <dbReference type="Proteomes" id="UP000095003"/>
    </source>
</evidence>
<dbReference type="Pfam" id="PF02120">
    <property type="entry name" value="Flg_hook"/>
    <property type="match status" value="1"/>
</dbReference>
<feature type="compositionally biased region" description="Basic and acidic residues" evidence="1">
    <location>
        <begin position="356"/>
        <end position="372"/>
    </location>
</feature>
<dbReference type="EMBL" id="MCGI01000006">
    <property type="protein sequence ID" value="ODM08294.1"/>
    <property type="molecule type" value="Genomic_DNA"/>
</dbReference>
<feature type="region of interest" description="Disordered" evidence="1">
    <location>
        <begin position="132"/>
        <end position="186"/>
    </location>
</feature>
<dbReference type="RefSeq" id="WP_069159107.1">
    <property type="nucleotide sequence ID" value="NZ_DBFYTC010000235.1"/>
</dbReference>
<reference evidence="3 4" key="1">
    <citation type="submission" date="2016-07" db="EMBL/GenBank/DDBJ databases">
        <title>Characterization of isolates of Eisenbergiella tayi derived from blood cultures, using whole genome sequencing.</title>
        <authorList>
            <person name="Burdz T."/>
            <person name="Wiebe D."/>
            <person name="Huynh C."/>
            <person name="Bernard K."/>
        </authorList>
    </citation>
    <scope>NUCLEOTIDE SEQUENCE [LARGE SCALE GENOMIC DNA]</scope>
    <source>
        <strain evidence="3 4">NML 120489</strain>
    </source>
</reference>
<dbReference type="Proteomes" id="UP000095003">
    <property type="component" value="Unassembled WGS sequence"/>
</dbReference>
<dbReference type="InterPro" id="IPR038610">
    <property type="entry name" value="FliK-like_C_sf"/>
</dbReference>
<feature type="region of interest" description="Disordered" evidence="1">
    <location>
        <begin position="1"/>
        <end position="88"/>
    </location>
</feature>
<dbReference type="InterPro" id="IPR021136">
    <property type="entry name" value="Flagellar_hook_control-like_C"/>
</dbReference>
<name>A0A1E3AHR0_9FIRM</name>
<sequence length="385" mass="42395">MVSDVSAMMNTVSQTSNRPSSERPQQTDSYHDMMKNMLKEQKRIKEEKKPGSDSDSTKVNAKEKPDKDEEGKKPAETDGSAVFLPPGNGEFQSVLWMQQPAAMGDAVPETGLQPGDEGKVAAVMAEMQTETVEEAADGPMVDSPTEKPEGKEFLSEPAFTVPEKEIPEETSAAVPVPVQTSEGKEEMVSDLRTAVNMQTEPENVSENENISEKRADENAQLYAQTDVKAADDRIVQQSQQTEVPVTQETPESPEEMFQTLPKEIFTRISAGEKEFTVQLEPENLGKLMIKASYADGKASISIICTNEKTMELLSGHAREIGGIMESNLGTPTTVLLDKTEPDYLEQGQDGQNGRQENARDDEGRDKKEQKKNGLDFLHQLRLGLV</sequence>
<evidence type="ECO:0000313" key="3">
    <source>
        <dbReference type="EMBL" id="ODM08294.1"/>
    </source>
</evidence>
<keyword evidence="3" id="KW-0282">Flagellum</keyword>
<comment type="caution">
    <text evidence="3">The sequence shown here is derived from an EMBL/GenBank/DDBJ whole genome shotgun (WGS) entry which is preliminary data.</text>
</comment>
<gene>
    <name evidence="3" type="ORF">BEH84_05619</name>
</gene>
<feature type="domain" description="Flagellar hook-length control protein-like C-terminal" evidence="2">
    <location>
        <begin position="266"/>
        <end position="318"/>
    </location>
</feature>
<proteinExistence type="predicted"/>
<feature type="compositionally biased region" description="Polar residues" evidence="1">
    <location>
        <begin position="8"/>
        <end position="28"/>
    </location>
</feature>
<dbReference type="GeneID" id="93301482"/>
<dbReference type="Gene3D" id="3.30.750.140">
    <property type="match status" value="1"/>
</dbReference>
<keyword evidence="3" id="KW-0966">Cell projection</keyword>
<accession>A0A1E3AHR0</accession>
<keyword evidence="3" id="KW-0969">Cilium</keyword>
<protein>
    <submittedName>
        <fullName evidence="3">Flagellar hook-length control protein FliK</fullName>
    </submittedName>
</protein>
<organism evidence="3 4">
    <name type="scientific">Eisenbergiella tayi</name>
    <dbReference type="NCBI Taxonomy" id="1432052"/>
    <lineage>
        <taxon>Bacteria</taxon>
        <taxon>Bacillati</taxon>
        <taxon>Bacillota</taxon>
        <taxon>Clostridia</taxon>
        <taxon>Lachnospirales</taxon>
        <taxon>Lachnospiraceae</taxon>
        <taxon>Eisenbergiella</taxon>
    </lineage>
</organism>
<feature type="region of interest" description="Disordered" evidence="1">
    <location>
        <begin position="343"/>
        <end position="372"/>
    </location>
</feature>
<evidence type="ECO:0000259" key="2">
    <source>
        <dbReference type="Pfam" id="PF02120"/>
    </source>
</evidence>
<evidence type="ECO:0000256" key="1">
    <source>
        <dbReference type="SAM" id="MobiDB-lite"/>
    </source>
</evidence>
<dbReference type="AlphaFoldDB" id="A0A1E3AHR0"/>
<feature type="compositionally biased region" description="Basic and acidic residues" evidence="1">
    <location>
        <begin position="144"/>
        <end position="154"/>
    </location>
</feature>
<feature type="compositionally biased region" description="Basic and acidic residues" evidence="1">
    <location>
        <begin position="29"/>
        <end position="76"/>
    </location>
</feature>